<comment type="subcellular location">
    <subcellularLocation>
        <location evidence="5">Nucleus</location>
    </subcellularLocation>
</comment>
<evidence type="ECO:0000256" key="3">
    <source>
        <dbReference type="ARBA" id="ARBA00023155"/>
    </source>
</evidence>
<dbReference type="PANTHER" id="PTHR11850">
    <property type="entry name" value="HOMEOBOX PROTEIN TRANSCRIPTION FACTORS"/>
    <property type="match status" value="1"/>
</dbReference>
<dbReference type="FunFam" id="1.10.10.60:FF:000004">
    <property type="entry name" value="Meis2 homeobox isoform 2c"/>
    <property type="match status" value="1"/>
</dbReference>
<dbReference type="Gene3D" id="1.10.10.60">
    <property type="entry name" value="Homeodomain-like"/>
    <property type="match status" value="1"/>
</dbReference>
<gene>
    <name evidence="7" type="primary">Meis</name>
</gene>
<reference evidence="7" key="1">
    <citation type="journal article" date="2010" name="Evodevo">
        <title>The homeodomain complement of the ctenophore Mnemiopsis leidyi suggests that Ctenophora and Porifera diverged prior to the ParaHoxozoa.</title>
        <authorList>
            <person name="Ryan J.F."/>
            <person name="Pang K."/>
            <person name="NISC Comparative Sequencing Program"/>
            <person name="Mullikin J.C."/>
            <person name="Martindale M.Q."/>
            <person name="Baxevanis A.D."/>
        </authorList>
    </citation>
    <scope>NUCLEOTIDE SEQUENCE</scope>
</reference>
<dbReference type="InterPro" id="IPR001356">
    <property type="entry name" value="HD"/>
</dbReference>
<dbReference type="GO" id="GO:0006355">
    <property type="term" value="P:regulation of DNA-templated transcription"/>
    <property type="evidence" value="ECO:0007669"/>
    <property type="project" value="InterPro"/>
</dbReference>
<evidence type="ECO:0000256" key="2">
    <source>
        <dbReference type="ARBA" id="ARBA00023125"/>
    </source>
</evidence>
<organism evidence="7">
    <name type="scientific">Mnemiopsis leidyi</name>
    <name type="common">Sea walnut</name>
    <name type="synonym">Warty comb jellyfish</name>
    <dbReference type="NCBI Taxonomy" id="27923"/>
    <lineage>
        <taxon>Eukaryota</taxon>
        <taxon>Metazoa</taxon>
        <taxon>Ctenophora</taxon>
        <taxon>Tentaculata</taxon>
        <taxon>Lobata</taxon>
        <taxon>Bolinopsidae</taxon>
        <taxon>Mnemiopsis</taxon>
    </lineage>
</organism>
<comment type="similarity">
    <text evidence="1">Belongs to the TALE/MEIS homeobox family.</text>
</comment>
<accession>E3UJT4</accession>
<name>E3UJT4_MNELE</name>
<dbReference type="PROSITE" id="PS50071">
    <property type="entry name" value="HOMEOBOX_2"/>
    <property type="match status" value="1"/>
</dbReference>
<keyword evidence="4 5" id="KW-0539">Nucleus</keyword>
<feature type="domain" description="Homeobox" evidence="6">
    <location>
        <begin position="181"/>
        <end position="244"/>
    </location>
</feature>
<evidence type="ECO:0000256" key="1">
    <source>
        <dbReference type="ARBA" id="ARBA00009661"/>
    </source>
</evidence>
<feature type="DNA-binding region" description="Homeobox" evidence="5">
    <location>
        <begin position="183"/>
        <end position="245"/>
    </location>
</feature>
<dbReference type="SUPFAM" id="SSF46689">
    <property type="entry name" value="Homeodomain-like"/>
    <property type="match status" value="1"/>
</dbReference>
<proteinExistence type="evidence at transcript level"/>
<dbReference type="InterPro" id="IPR008422">
    <property type="entry name" value="KN_HD"/>
</dbReference>
<dbReference type="InterPro" id="IPR009057">
    <property type="entry name" value="Homeodomain-like_sf"/>
</dbReference>
<sequence length="564" mass="62993">MIKCETHPNFIELSGCSFSQFRQTTTPELPPQRSPTHLSTLIRSSPTTREDVSVYQLKRERSATPPLLVSPTITQCLNVIPFRQAIIDSFYLILLNSRPIKTTIIINDRDSIFASRLSNDSMASLLNLLLLYSQNMWAHVEENPSKRRCIEQDTKLHHMIGKVSPGSENISHCEQETKDTKVTQKKRGIFPKSATNIMKAWLFQHLTHPYPSEDQKRALAQDTGLTILQVNNWFINARRRIVQPMIDASNRTGKAPVVTVFKSRRRKPSGGMIHSPVGPGIRAPPPLNMSPNMPQTIAINPTINNNYYGDFALISDPHCMSGSGPYVAPPCTTTGPHSPYSNQCYNGNMRTSPYFGQSPMMFPTSSSPSNLTHLSPPSGVAGLTHPSSMYNSSPGSMMPTTQSYIPDFTPVSLTSVNKRVHNVTPATFTLNRLIPASRLPQSVKFCPNTLLSQRYSVNLTPLPHKSQSRSFVRSKRKDKSLDFLVEGTLSSVRVPKSRDNTTVPPNTDNFFRTSSGRYHRQIAPSHRPYLEPLSVVVTKTPVLYDSRADHDDVVLKKELLQCGT</sequence>
<evidence type="ECO:0000313" key="7">
    <source>
        <dbReference type="EMBL" id="ADO22612.1"/>
    </source>
</evidence>
<dbReference type="HOGENOM" id="CLU_483399_0_0_1"/>
<dbReference type="SMART" id="SM00389">
    <property type="entry name" value="HOX"/>
    <property type="match status" value="1"/>
</dbReference>
<dbReference type="InterPro" id="IPR050224">
    <property type="entry name" value="TALE_homeobox"/>
</dbReference>
<dbReference type="Pfam" id="PF05920">
    <property type="entry name" value="Homeobox_KN"/>
    <property type="match status" value="1"/>
</dbReference>
<dbReference type="AlphaFoldDB" id="E3UJT4"/>
<keyword evidence="3 5" id="KW-0371">Homeobox</keyword>
<dbReference type="GO" id="GO:0005634">
    <property type="term" value="C:nucleus"/>
    <property type="evidence" value="ECO:0007669"/>
    <property type="project" value="UniProtKB-SubCell"/>
</dbReference>
<dbReference type="EMBL" id="HM444091">
    <property type="protein sequence ID" value="ADO22612.1"/>
    <property type="molecule type" value="mRNA"/>
</dbReference>
<evidence type="ECO:0000256" key="4">
    <source>
        <dbReference type="ARBA" id="ARBA00023242"/>
    </source>
</evidence>
<protein>
    <submittedName>
        <fullName evidence="7">TALE class homeobox transcription factor Meis</fullName>
    </submittedName>
</protein>
<evidence type="ECO:0000259" key="6">
    <source>
        <dbReference type="PROSITE" id="PS50071"/>
    </source>
</evidence>
<keyword evidence="2 5" id="KW-0238">DNA-binding</keyword>
<dbReference type="CDD" id="cd00086">
    <property type="entry name" value="homeodomain"/>
    <property type="match status" value="1"/>
</dbReference>
<evidence type="ECO:0000256" key="5">
    <source>
        <dbReference type="PROSITE-ProRule" id="PRU00108"/>
    </source>
</evidence>
<dbReference type="GO" id="GO:0003677">
    <property type="term" value="F:DNA binding"/>
    <property type="evidence" value="ECO:0007669"/>
    <property type="project" value="UniProtKB-UniRule"/>
</dbReference>